<dbReference type="Gene3D" id="1.20.5.680">
    <property type="entry name" value="Single Helix bin"/>
    <property type="match status" value="1"/>
</dbReference>
<dbReference type="PROSITE" id="PS50989">
    <property type="entry name" value="COA_CT_CTER"/>
    <property type="match status" value="1"/>
</dbReference>
<accession>A0A5K7ZZA3</accession>
<dbReference type="InterPro" id="IPR011762">
    <property type="entry name" value="COA_CT_N"/>
</dbReference>
<dbReference type="Gene3D" id="3.90.226.10">
    <property type="entry name" value="2-enoyl-CoA Hydratase, Chain A, domain 1"/>
    <property type="match status" value="2"/>
</dbReference>
<dbReference type="InterPro" id="IPR034733">
    <property type="entry name" value="AcCoA_carboxyl_beta"/>
</dbReference>
<dbReference type="InterPro" id="IPR029045">
    <property type="entry name" value="ClpP/crotonase-like_dom_sf"/>
</dbReference>
<dbReference type="GO" id="GO:0006552">
    <property type="term" value="P:L-leucine catabolic process"/>
    <property type="evidence" value="ECO:0007669"/>
    <property type="project" value="TreeGrafter"/>
</dbReference>
<feature type="coiled-coil region" evidence="1">
    <location>
        <begin position="38"/>
        <end position="65"/>
    </location>
</feature>
<feature type="domain" description="CoA carboxyltransferase N-terminal" evidence="2">
    <location>
        <begin position="38"/>
        <end position="314"/>
    </location>
</feature>
<feature type="domain" description="CoA carboxyltransferase C-terminal" evidence="3">
    <location>
        <begin position="311"/>
        <end position="595"/>
    </location>
</feature>
<evidence type="ECO:0000259" key="3">
    <source>
        <dbReference type="PROSITE" id="PS50989"/>
    </source>
</evidence>
<organism evidence="4 5">
    <name type="scientific">Desulfosarcina ovata subsp. sediminis</name>
    <dbReference type="NCBI Taxonomy" id="885957"/>
    <lineage>
        <taxon>Bacteria</taxon>
        <taxon>Pseudomonadati</taxon>
        <taxon>Thermodesulfobacteriota</taxon>
        <taxon>Desulfobacteria</taxon>
        <taxon>Desulfobacterales</taxon>
        <taxon>Desulfosarcinaceae</taxon>
        <taxon>Desulfosarcina</taxon>
    </lineage>
</organism>
<name>A0A5K7ZZA3_9BACT</name>
<gene>
    <name evidence="4" type="ORF">DSCO28_61390</name>
</gene>
<proteinExistence type="predicted"/>
<dbReference type="AlphaFoldDB" id="A0A5K7ZZA3"/>
<reference evidence="4 5" key="1">
    <citation type="submission" date="2019-11" db="EMBL/GenBank/DDBJ databases">
        <title>Comparative genomics of hydrocarbon-degrading Desulfosarcina strains.</title>
        <authorList>
            <person name="Watanabe M."/>
            <person name="Kojima H."/>
            <person name="Fukui M."/>
        </authorList>
    </citation>
    <scope>NUCLEOTIDE SEQUENCE [LARGE SCALE GENOMIC DNA]</scope>
    <source>
        <strain evidence="4 5">28bB2T</strain>
    </source>
</reference>
<sequence>MADRRIIDPINDKFGSKTMRPYFQKMPILGKEMNAGQMKSAEANLKQIRDVEDQLKAEADKVKQAGLPEEKINARGQMTVWQRLRYLVDPGTWCPLHSLYNPEDNTEGTTNVVDGLGKIGGHWAVIIGFDNKILAGAWLPGQSENILRVTNLAKRLNVPLVWLVHCSGVKLPEQEKFYANRRGGGATFFRHAELNQAGVPILAAIYGTNPAGGGYQAISPTVLFAHKDCNIAVGGGGILSGMSPKGFFDIEGAEALIQAAKQYKTKPPGSVEIHYDGTGFFRYVYDEETDVLDGVKAYMQAMPAYDPRFFRVDAPKAPLFSADDIYRLVPFNQKQIYDFDQVLARIVDGSEHLEFRPDYGPEVYTGLVKIDGFLVGVIGNRQGWLGEDYPEYTDYPGIGGKLYRQGLIKMNEFVTLCGRDRVPIVWFQDTSGIDVGDIAEKAELLGLGQSLIYSIQSTDVPQLLVVLRKGTAAAHYVMGGPTANRHNALTLGVATTEIYVMHGETAAAASFSRRLVKEKDAGKPIQPIIDKMNRMAQEYHDNSRPLYCACKGFVDEVVKMNKIRRYLAAFAGCAYQNPKSICPHHQMLTPRVIKG</sequence>
<dbReference type="PANTHER" id="PTHR22855">
    <property type="entry name" value="ACETYL, PROPIONYL, PYRUVATE, AND GLUTACONYL CARBOXYLASE-RELATED"/>
    <property type="match status" value="1"/>
</dbReference>
<dbReference type="GO" id="GO:1905202">
    <property type="term" value="C:methylcrotonoyl-CoA carboxylase complex"/>
    <property type="evidence" value="ECO:0007669"/>
    <property type="project" value="TreeGrafter"/>
</dbReference>
<dbReference type="GO" id="GO:0004485">
    <property type="term" value="F:methylcrotonoyl-CoA carboxylase activity"/>
    <property type="evidence" value="ECO:0007669"/>
    <property type="project" value="TreeGrafter"/>
</dbReference>
<evidence type="ECO:0000256" key="1">
    <source>
        <dbReference type="SAM" id="Coils"/>
    </source>
</evidence>
<dbReference type="EMBL" id="AP021876">
    <property type="protein sequence ID" value="BBO85573.1"/>
    <property type="molecule type" value="Genomic_DNA"/>
</dbReference>
<dbReference type="Proteomes" id="UP000425960">
    <property type="component" value="Chromosome"/>
</dbReference>
<dbReference type="InterPro" id="IPR045190">
    <property type="entry name" value="MCCB/AccD1-like"/>
</dbReference>
<keyword evidence="1" id="KW-0175">Coiled coil</keyword>
<dbReference type="RefSeq" id="WP_231713972.1">
    <property type="nucleotide sequence ID" value="NZ_AP021876.1"/>
</dbReference>
<dbReference type="InterPro" id="IPR011763">
    <property type="entry name" value="COA_CT_C"/>
</dbReference>
<dbReference type="PROSITE" id="PS50980">
    <property type="entry name" value="COA_CT_NTER"/>
    <property type="match status" value="1"/>
</dbReference>
<protein>
    <submittedName>
        <fullName evidence="4">Glutaconyl-CoA decarboxylase subunit alpha</fullName>
    </submittedName>
</protein>
<dbReference type="PANTHER" id="PTHR22855:SF13">
    <property type="entry name" value="METHYLCROTONOYL-COA CARBOXYLASE BETA CHAIN, MITOCHONDRIAL"/>
    <property type="match status" value="1"/>
</dbReference>
<dbReference type="SUPFAM" id="SSF52096">
    <property type="entry name" value="ClpP/crotonase"/>
    <property type="match status" value="2"/>
</dbReference>
<dbReference type="Pfam" id="PF01039">
    <property type="entry name" value="Carboxyl_trans"/>
    <property type="match status" value="1"/>
</dbReference>
<evidence type="ECO:0000259" key="2">
    <source>
        <dbReference type="PROSITE" id="PS50980"/>
    </source>
</evidence>
<evidence type="ECO:0000313" key="4">
    <source>
        <dbReference type="EMBL" id="BBO85573.1"/>
    </source>
</evidence>
<dbReference type="KEGG" id="dov:DSCO28_61390"/>
<evidence type="ECO:0000313" key="5">
    <source>
        <dbReference type="Proteomes" id="UP000425960"/>
    </source>
</evidence>